<dbReference type="KEGG" id="yel:LC20_07265"/>
<name>A0A7U5SSL2_YEREN</name>
<accession>A0A7U5SSL2</accession>
<dbReference type="InterPro" id="IPR036890">
    <property type="entry name" value="HATPase_C_sf"/>
</dbReference>
<keyword evidence="1" id="KW-0175">Coiled coil</keyword>
<protein>
    <recommendedName>
        <fullName evidence="4">DNA mismatch repair protein</fullName>
    </recommendedName>
</protein>
<dbReference type="EMBL" id="CP007448">
    <property type="protein sequence ID" value="ATX62792.1"/>
    <property type="molecule type" value="Genomic_DNA"/>
</dbReference>
<dbReference type="Proteomes" id="UP000230961">
    <property type="component" value="Chromosome"/>
</dbReference>
<evidence type="ECO:0000256" key="1">
    <source>
        <dbReference type="SAM" id="Coils"/>
    </source>
</evidence>
<dbReference type="Gene3D" id="3.30.565.10">
    <property type="entry name" value="Histidine kinase-like ATPase, C-terminal domain"/>
    <property type="match status" value="1"/>
</dbReference>
<organism evidence="2 3">
    <name type="scientific">Yersinia enterocolitica LC20</name>
    <dbReference type="NCBI Taxonomy" id="1443113"/>
    <lineage>
        <taxon>Bacteria</taxon>
        <taxon>Pseudomonadati</taxon>
        <taxon>Pseudomonadota</taxon>
        <taxon>Gammaproteobacteria</taxon>
        <taxon>Enterobacterales</taxon>
        <taxon>Yersiniaceae</taxon>
        <taxon>Yersinia</taxon>
    </lineage>
</organism>
<dbReference type="Pfam" id="PF13589">
    <property type="entry name" value="HATPase_c_3"/>
    <property type="match status" value="1"/>
</dbReference>
<dbReference type="AlphaFoldDB" id="A0A7U5SSL2"/>
<proteinExistence type="predicted"/>
<sequence length="663" mass="76588">MSGIKRTTTNTGQSVLSQLENLAPNKALCEYVWNAFDAGAKNIYINAIPNGMSGLSEISVSDDGVGIRYSDLDKTFDRFLDSQKKTLRTPVTRGRKGKGRFSFVKFADRARWKTSSVDGEEFSIELMSSHVNEYIVSQPTSSSKDACGTLVTFDPISIGIDAFEQDVVPYVQNDVSWLMLAHKDISVYINNIKIKPIDYISQIYSKSINDHSFDIKTVQWADKPVVEKSYIYFLNSNGRVVHKELSELNGKQFYCSAYVQSEWFDSFDVNNDLISESSHSVDVNEFKFILSYVRSCLREEYRKFKTNVADQLISQYLSDGIFPDYKSDNVMYNEFRRSQLIETVKVIYEAEPALFSKSLNKKQKKILIKLLDRIVETNNLSNLFDIFEGIIELSDAEVDKLSGVIRRSSLSNITKTISFINDRLDVLDYFSKLLEDPKKDTYEVKHIQKVIEENLWLFGEQYTLLASEEDKFDHALRVFLKDVKEFDEEHYNKYAINHPDKNKEMDIFAALKGKRCDDKDNTYFHCVVIELKRPSVKLTDKEFEQVKRYKNVISSHAEFMGDNTRWDFILVGNEISDSKITSANIMDEIESNKQHGEFGLVQKSGNKRIYIKTWKQIINEFELRYHELTDKLKLKELEIQENTPDVLTSKILELNEASYNTAN</sequence>
<evidence type="ECO:0008006" key="4">
    <source>
        <dbReference type="Google" id="ProtNLM"/>
    </source>
</evidence>
<dbReference type="SUPFAM" id="SSF55874">
    <property type="entry name" value="ATPase domain of HSP90 chaperone/DNA topoisomerase II/histidine kinase"/>
    <property type="match status" value="1"/>
</dbReference>
<feature type="coiled-coil region" evidence="1">
    <location>
        <begin position="611"/>
        <end position="638"/>
    </location>
</feature>
<gene>
    <name evidence="2" type="ORF">LC20_07265</name>
</gene>
<evidence type="ECO:0000313" key="3">
    <source>
        <dbReference type="Proteomes" id="UP000230961"/>
    </source>
</evidence>
<evidence type="ECO:0000313" key="2">
    <source>
        <dbReference type="EMBL" id="ATX62792.1"/>
    </source>
</evidence>
<reference evidence="2 3" key="1">
    <citation type="submission" date="2017-11" db="EMBL/GenBank/DDBJ databases">
        <title>The complete genome sequence and comparative genome analysis of Yersinia enterocolitica strain LC20.</title>
        <authorList>
            <person name="Shi G."/>
            <person name="Su M."/>
            <person name="Liang J."/>
            <person name="Gu W."/>
            <person name="Xiao Y."/>
            <person name="Zhang Z."/>
            <person name="Qiu H."/>
            <person name="Duan R."/>
            <person name="Zhang Z."/>
            <person name="Li Y."/>
            <person name="Zhang X."/>
            <person name="Ling Y."/>
            <person name="Song L."/>
            <person name="Chen M."/>
            <person name="Zhao Y."/>
            <person name="Wu J."/>
            <person name="Jing H."/>
            <person name="Xiao J."/>
            <person name="Wang X."/>
        </authorList>
    </citation>
    <scope>NUCLEOTIDE SEQUENCE [LARGE SCALE GENOMIC DNA]</scope>
    <source>
        <strain evidence="2 3">LC20</strain>
    </source>
</reference>